<name>A0A9D1A9Y3_9FIRM</name>
<dbReference type="Pfam" id="PF13671">
    <property type="entry name" value="AAA_33"/>
    <property type="match status" value="1"/>
</dbReference>
<reference evidence="1" key="1">
    <citation type="submission" date="2020-10" db="EMBL/GenBank/DDBJ databases">
        <authorList>
            <person name="Gilroy R."/>
        </authorList>
    </citation>
    <scope>NUCLEOTIDE SEQUENCE</scope>
    <source>
        <strain evidence="1">ChiSjej4B22-8148</strain>
    </source>
</reference>
<protein>
    <submittedName>
        <fullName evidence="1">DNA topology modulation protein</fullName>
    </submittedName>
</protein>
<reference evidence="1" key="2">
    <citation type="journal article" date="2021" name="PeerJ">
        <title>Extensive microbial diversity within the chicken gut microbiome revealed by metagenomics and culture.</title>
        <authorList>
            <person name="Gilroy R."/>
            <person name="Ravi A."/>
            <person name="Getino M."/>
            <person name="Pursley I."/>
            <person name="Horton D.L."/>
            <person name="Alikhan N.F."/>
            <person name="Baker D."/>
            <person name="Gharbi K."/>
            <person name="Hall N."/>
            <person name="Watson M."/>
            <person name="Adriaenssens E.M."/>
            <person name="Foster-Nyarko E."/>
            <person name="Jarju S."/>
            <person name="Secka A."/>
            <person name="Antonio M."/>
            <person name="Oren A."/>
            <person name="Chaudhuri R.R."/>
            <person name="La Ragione R."/>
            <person name="Hildebrand F."/>
            <person name="Pallen M.J."/>
        </authorList>
    </citation>
    <scope>NUCLEOTIDE SEQUENCE</scope>
    <source>
        <strain evidence="1">ChiSjej4B22-8148</strain>
    </source>
</reference>
<evidence type="ECO:0000313" key="2">
    <source>
        <dbReference type="Proteomes" id="UP000886757"/>
    </source>
</evidence>
<dbReference type="PANTHER" id="PTHR37816:SF3">
    <property type="entry name" value="MODULATES DNA TOPOLOGY"/>
    <property type="match status" value="1"/>
</dbReference>
<accession>A0A9D1A9Y3</accession>
<dbReference type="EMBL" id="DVGK01000031">
    <property type="protein sequence ID" value="HIR12770.1"/>
    <property type="molecule type" value="Genomic_DNA"/>
</dbReference>
<dbReference type="SUPFAM" id="SSF52540">
    <property type="entry name" value="P-loop containing nucleoside triphosphate hydrolases"/>
    <property type="match status" value="1"/>
</dbReference>
<organism evidence="1 2">
    <name type="scientific">Candidatus Choladousia intestinavium</name>
    <dbReference type="NCBI Taxonomy" id="2840727"/>
    <lineage>
        <taxon>Bacteria</taxon>
        <taxon>Bacillati</taxon>
        <taxon>Bacillota</taxon>
        <taxon>Clostridia</taxon>
        <taxon>Lachnospirales</taxon>
        <taxon>Lachnospiraceae</taxon>
        <taxon>Lachnospiraceae incertae sedis</taxon>
        <taxon>Candidatus Choladousia</taxon>
    </lineage>
</organism>
<dbReference type="AlphaFoldDB" id="A0A9D1A9Y3"/>
<sequence length="172" mass="20732">MKIAVIGHSGSGKSTLARRIAEETGVPVLHLDQIHWLPGWQERPDEESRRMVKKFMDTHADWVIEGNYDALLFKRRMKEADQIVFLCFNRFSCLFRILKRYLSHRGKTRSSMAEGCREKIDFEFFLWILYNGRKREKMKKFRFVCSRFGAKTVRIRNQRQLDRYYRRIADDF</sequence>
<evidence type="ECO:0000313" key="1">
    <source>
        <dbReference type="EMBL" id="HIR12770.1"/>
    </source>
</evidence>
<comment type="caution">
    <text evidence="1">The sequence shown here is derived from an EMBL/GenBank/DDBJ whole genome shotgun (WGS) entry which is preliminary data.</text>
</comment>
<proteinExistence type="predicted"/>
<dbReference type="NCBIfam" id="NF005576">
    <property type="entry name" value="PRK07261.1"/>
    <property type="match status" value="1"/>
</dbReference>
<dbReference type="InterPro" id="IPR027417">
    <property type="entry name" value="P-loop_NTPase"/>
</dbReference>
<gene>
    <name evidence="1" type="ORF">IAB31_02460</name>
</gene>
<dbReference type="InterPro" id="IPR052922">
    <property type="entry name" value="Cytidylate_Kinase-2"/>
</dbReference>
<dbReference type="PANTHER" id="PTHR37816">
    <property type="entry name" value="YALI0E33011P"/>
    <property type="match status" value="1"/>
</dbReference>
<dbReference type="Gene3D" id="3.40.50.300">
    <property type="entry name" value="P-loop containing nucleotide triphosphate hydrolases"/>
    <property type="match status" value="1"/>
</dbReference>
<dbReference type="Proteomes" id="UP000886757">
    <property type="component" value="Unassembled WGS sequence"/>
</dbReference>